<dbReference type="Proteomes" id="UP000198736">
    <property type="component" value="Unassembled WGS sequence"/>
</dbReference>
<evidence type="ECO:0000313" key="3">
    <source>
        <dbReference type="Proteomes" id="UP000198736"/>
    </source>
</evidence>
<feature type="region of interest" description="Disordered" evidence="1">
    <location>
        <begin position="1"/>
        <end position="39"/>
    </location>
</feature>
<dbReference type="AlphaFoldDB" id="A0A0S4LMX7"/>
<accession>A0A0S4LMX7</accession>
<sequence>MAPAETKDATGGKQNAVSVTWRQATADGKPVRNESNQDSDVRCENSKFLRCAEARGAGRPIAIPVANRRA</sequence>
<evidence type="ECO:0000313" key="2">
    <source>
        <dbReference type="EMBL" id="CUS38286.1"/>
    </source>
</evidence>
<name>A0A0S4LMX7_9BACT</name>
<feature type="compositionally biased region" description="Polar residues" evidence="1">
    <location>
        <begin position="12"/>
        <end position="23"/>
    </location>
</feature>
<protein>
    <submittedName>
        <fullName evidence="2">Uncharacterized protein</fullName>
    </submittedName>
</protein>
<feature type="compositionally biased region" description="Basic and acidic residues" evidence="1">
    <location>
        <begin position="1"/>
        <end position="10"/>
    </location>
</feature>
<organism evidence="2 3">
    <name type="scientific">Candidatus Nitrospira nitrificans</name>
    <dbReference type="NCBI Taxonomy" id="1742973"/>
    <lineage>
        <taxon>Bacteria</taxon>
        <taxon>Pseudomonadati</taxon>
        <taxon>Nitrospirota</taxon>
        <taxon>Nitrospiria</taxon>
        <taxon>Nitrospirales</taxon>
        <taxon>Nitrospiraceae</taxon>
        <taxon>Nitrospira</taxon>
    </lineage>
</organism>
<proteinExistence type="predicted"/>
<keyword evidence="3" id="KW-1185">Reference proteome</keyword>
<evidence type="ECO:0000256" key="1">
    <source>
        <dbReference type="SAM" id="MobiDB-lite"/>
    </source>
</evidence>
<reference evidence="3" key="1">
    <citation type="submission" date="2015-10" db="EMBL/GenBank/DDBJ databases">
        <authorList>
            <person name="Luecker S."/>
            <person name="Luecker S."/>
        </authorList>
    </citation>
    <scope>NUCLEOTIDE SEQUENCE [LARGE SCALE GENOMIC DNA]</scope>
</reference>
<dbReference type="EMBL" id="CZPZ01000032">
    <property type="protein sequence ID" value="CUS38286.1"/>
    <property type="molecule type" value="Genomic_DNA"/>
</dbReference>
<gene>
    <name evidence="2" type="ORF">COMA2_50009</name>
</gene>